<keyword evidence="3" id="KW-1185">Reference proteome</keyword>
<evidence type="ECO:0000256" key="1">
    <source>
        <dbReference type="ARBA" id="ARBA00023115"/>
    </source>
</evidence>
<evidence type="ECO:0000313" key="3">
    <source>
        <dbReference type="Proteomes" id="UP001180481"/>
    </source>
</evidence>
<dbReference type="RefSeq" id="WP_309533018.1">
    <property type="nucleotide sequence ID" value="NZ_CP133721.1"/>
</dbReference>
<dbReference type="InterPro" id="IPR029063">
    <property type="entry name" value="SAM-dependent_MTases_sf"/>
</dbReference>
<sequence>MIKKILSYLYPIVLHKENSTTSNVLEVTLYNGKLLLDSKRTNYSYGALQKVLRKGLLLIGKERIQQMNNILLLGVAGGSVAKTLVNEFNYTKKITGVEIDANILQIANVYFGLNKIENFNCIIADAQQFIHDSTEKFDLIIIDVFNDDKMPAFLFEKSFVEDCQSALDKMGYILFNTMLQADEKEKFLNQYKSYFTKDRYEIIHLKNVEKHNDLLAINSF</sequence>
<name>A0ABY9RBV5_9FLAO</name>
<keyword evidence="1" id="KW-0620">Polyamine biosynthesis</keyword>
<dbReference type="SUPFAM" id="SSF53335">
    <property type="entry name" value="S-adenosyl-L-methionine-dependent methyltransferases"/>
    <property type="match status" value="1"/>
</dbReference>
<dbReference type="PANTHER" id="PTHR43317">
    <property type="entry name" value="THERMOSPERMINE SYNTHASE ACAULIS5"/>
    <property type="match status" value="1"/>
</dbReference>
<accession>A0ABY9RBV5</accession>
<dbReference type="Proteomes" id="UP001180481">
    <property type="component" value="Chromosome"/>
</dbReference>
<dbReference type="Gene3D" id="3.40.50.150">
    <property type="entry name" value="Vaccinia Virus protein VP39"/>
    <property type="match status" value="1"/>
</dbReference>
<dbReference type="NCBIfam" id="NF037959">
    <property type="entry name" value="MFS_SpdSyn"/>
    <property type="match status" value="1"/>
</dbReference>
<dbReference type="PANTHER" id="PTHR43317:SF1">
    <property type="entry name" value="THERMOSPERMINE SYNTHASE ACAULIS5"/>
    <property type="match status" value="1"/>
</dbReference>
<dbReference type="Pfam" id="PF01564">
    <property type="entry name" value="Spermine_synth"/>
    <property type="match status" value="1"/>
</dbReference>
<protein>
    <submittedName>
        <fullName evidence="2">Fused MFS/spermidine synthase</fullName>
    </submittedName>
</protein>
<proteinExistence type="predicted"/>
<evidence type="ECO:0000313" key="2">
    <source>
        <dbReference type="EMBL" id="WMW78726.1"/>
    </source>
</evidence>
<reference evidence="2" key="1">
    <citation type="submission" date="2023-09" db="EMBL/GenBank/DDBJ databases">
        <title>Flavobacterium sp. 20NA77.7 isolated from freshwater.</title>
        <authorList>
            <person name="Le V."/>
            <person name="Ko S.-R."/>
            <person name="Ahn C.-Y."/>
            <person name="Oh H.-M."/>
        </authorList>
    </citation>
    <scope>NUCLEOTIDE SEQUENCE</scope>
    <source>
        <strain evidence="2">20NA77.7</strain>
    </source>
</reference>
<organism evidence="2 3">
    <name type="scientific">Flavobacterium nakdongensis</name>
    <dbReference type="NCBI Taxonomy" id="3073563"/>
    <lineage>
        <taxon>Bacteria</taxon>
        <taxon>Pseudomonadati</taxon>
        <taxon>Bacteroidota</taxon>
        <taxon>Flavobacteriia</taxon>
        <taxon>Flavobacteriales</taxon>
        <taxon>Flavobacteriaceae</taxon>
        <taxon>Flavobacterium</taxon>
    </lineage>
</organism>
<dbReference type="EMBL" id="CP133721">
    <property type="protein sequence ID" value="WMW78726.1"/>
    <property type="molecule type" value="Genomic_DNA"/>
</dbReference>
<gene>
    <name evidence="2" type="ORF">RF683_04600</name>
</gene>